<comment type="caution">
    <text evidence="21">The sequence shown here is derived from an EMBL/GenBank/DDBJ whole genome shotgun (WGS) entry which is preliminary data.</text>
</comment>
<feature type="transmembrane region" description="Helical" evidence="17">
    <location>
        <begin position="293"/>
        <end position="312"/>
    </location>
</feature>
<dbReference type="PANTHER" id="PTHR13872">
    <property type="entry name" value="DOLICHYL-DIPHOSPHOOLIGOSACCHARIDE--PROTEIN GLYCOSYLTRANSFERASE SUBUNIT"/>
    <property type="match status" value="1"/>
</dbReference>
<feature type="transmembrane region" description="Helical" evidence="17">
    <location>
        <begin position="237"/>
        <end position="255"/>
    </location>
</feature>
<evidence type="ECO:0000256" key="5">
    <source>
        <dbReference type="ARBA" id="ARBA00010810"/>
    </source>
</evidence>
<feature type="transmembrane region" description="Helical" evidence="17">
    <location>
        <begin position="443"/>
        <end position="462"/>
    </location>
</feature>
<organism evidence="21 22">
    <name type="scientific">Candidatus Methanocrinis alkalitolerans</name>
    <dbReference type="NCBI Taxonomy" id="3033395"/>
    <lineage>
        <taxon>Archaea</taxon>
        <taxon>Methanobacteriati</taxon>
        <taxon>Methanobacteriota</taxon>
        <taxon>Stenosarchaea group</taxon>
        <taxon>Methanomicrobia</taxon>
        <taxon>Methanotrichales</taxon>
        <taxon>Methanotrichaceae</taxon>
        <taxon>Methanocrinis</taxon>
    </lineage>
</organism>
<evidence type="ECO:0000259" key="19">
    <source>
        <dbReference type="Pfam" id="PF18079"/>
    </source>
</evidence>
<dbReference type="InterPro" id="IPR054479">
    <property type="entry name" value="AglB-like_core"/>
</dbReference>
<feature type="domain" description="AglB-like core" evidence="20">
    <location>
        <begin position="471"/>
        <end position="560"/>
    </location>
</feature>
<dbReference type="EMBL" id="JARFPL010000029">
    <property type="protein sequence ID" value="MDF0593766.1"/>
    <property type="molecule type" value="Genomic_DNA"/>
</dbReference>
<dbReference type="Pfam" id="PF22627">
    <property type="entry name" value="AglB_core-like"/>
    <property type="match status" value="1"/>
</dbReference>
<comment type="cofactor">
    <cofactor evidence="1">
        <name>Mn(2+)</name>
        <dbReference type="ChEBI" id="CHEBI:29035"/>
    </cofactor>
</comment>
<keyword evidence="12 17" id="KW-1133">Transmembrane helix</keyword>
<keyword evidence="10" id="KW-0479">Metal-binding</keyword>
<evidence type="ECO:0000256" key="9">
    <source>
        <dbReference type="ARBA" id="ARBA00022692"/>
    </source>
</evidence>
<feature type="domain" description="Oligosaccharyl transferase STT3 N-terminal" evidence="18">
    <location>
        <begin position="45"/>
        <end position="418"/>
    </location>
</feature>
<dbReference type="Gene3D" id="2.60.40.3390">
    <property type="match status" value="1"/>
</dbReference>
<dbReference type="Gene3D" id="3.40.50.12610">
    <property type="match status" value="1"/>
</dbReference>
<dbReference type="InterPro" id="IPR048307">
    <property type="entry name" value="STT3_N"/>
</dbReference>
<evidence type="ECO:0000259" key="18">
    <source>
        <dbReference type="Pfam" id="PF02516"/>
    </source>
</evidence>
<dbReference type="Pfam" id="PF18079">
    <property type="entry name" value="AglB_L1"/>
    <property type="match status" value="1"/>
</dbReference>
<feature type="transmembrane region" description="Helical" evidence="17">
    <location>
        <begin position="404"/>
        <end position="422"/>
    </location>
</feature>
<evidence type="ECO:0000313" key="22">
    <source>
        <dbReference type="Proteomes" id="UP001215956"/>
    </source>
</evidence>
<evidence type="ECO:0000256" key="10">
    <source>
        <dbReference type="ARBA" id="ARBA00022723"/>
    </source>
</evidence>
<keyword evidence="11" id="KW-0460">Magnesium</keyword>
<gene>
    <name evidence="21" type="ORF">P0O24_09230</name>
</gene>
<feature type="domain" description="Archaeal glycosylation protein B peripheral" evidence="19">
    <location>
        <begin position="643"/>
        <end position="732"/>
    </location>
</feature>
<dbReference type="Proteomes" id="UP001215956">
    <property type="component" value="Unassembled WGS sequence"/>
</dbReference>
<dbReference type="PANTHER" id="PTHR13872:SF1">
    <property type="entry name" value="DOLICHYL-DIPHOSPHOOLIGOSACCHARIDE--PROTEIN GLYCOSYLTRANSFERASE SUBUNIT STT3B"/>
    <property type="match status" value="1"/>
</dbReference>
<dbReference type="InterPro" id="IPR041154">
    <property type="entry name" value="AglB_P1"/>
</dbReference>
<comment type="cofactor">
    <cofactor evidence="2">
        <name>Mg(2+)</name>
        <dbReference type="ChEBI" id="CHEBI:18420"/>
    </cofactor>
</comment>
<name>A0ABT5XGL1_9EURY</name>
<feature type="transmembrane region" description="Helical" evidence="17">
    <location>
        <begin position="133"/>
        <end position="153"/>
    </location>
</feature>
<evidence type="ECO:0000256" key="4">
    <source>
        <dbReference type="ARBA" id="ARBA00004922"/>
    </source>
</evidence>
<accession>A0ABT5XGL1</accession>
<evidence type="ECO:0000256" key="1">
    <source>
        <dbReference type="ARBA" id="ARBA00001936"/>
    </source>
</evidence>
<keyword evidence="7" id="KW-0328">Glycosyltransferase</keyword>
<dbReference type="Pfam" id="PF02516">
    <property type="entry name" value="STT3"/>
    <property type="match status" value="1"/>
</dbReference>
<keyword evidence="14" id="KW-0464">Manganese</keyword>
<comment type="catalytic activity">
    <reaction evidence="16">
        <text>an archaeal dolichyl phosphooligosaccharide + [protein]-L-asparagine = an archaeal dolichyl phosphate + a glycoprotein with the oligosaccharide chain attached by N-beta-D-glycosyl linkage to a protein L-asparagine.</text>
        <dbReference type="EC" id="2.4.99.21"/>
    </reaction>
</comment>
<reference evidence="21 22" key="1">
    <citation type="submission" date="2023-03" db="EMBL/GenBank/DDBJ databases">
        <title>Whole genome sequencing of Methanotrichaceae archaeon M04Ac.</title>
        <authorList>
            <person name="Khomyakova M.A."/>
            <person name="Merkel A.Y."/>
            <person name="Slobodkin A.I."/>
        </authorList>
    </citation>
    <scope>NUCLEOTIDE SEQUENCE [LARGE SCALE GENOMIC DNA]</scope>
    <source>
        <strain evidence="21 22">M04Ac</strain>
    </source>
</reference>
<evidence type="ECO:0000256" key="14">
    <source>
        <dbReference type="ARBA" id="ARBA00023211"/>
    </source>
</evidence>
<keyword evidence="13 17" id="KW-0472">Membrane</keyword>
<evidence type="ECO:0000313" key="21">
    <source>
        <dbReference type="EMBL" id="MDF0593766.1"/>
    </source>
</evidence>
<keyword evidence="8" id="KW-0808">Transferase</keyword>
<proteinExistence type="inferred from homology"/>
<comment type="pathway">
    <text evidence="4">Protein modification; protein glycosylation.</text>
</comment>
<evidence type="ECO:0000256" key="16">
    <source>
        <dbReference type="ARBA" id="ARBA00034066"/>
    </source>
</evidence>
<protein>
    <recommendedName>
        <fullName evidence="6">dolichyl-phosphooligosaccharide-protein glycotransferase</fullName>
        <ecNumber evidence="6">2.4.99.21</ecNumber>
    </recommendedName>
    <alternativeName>
        <fullName evidence="15">Oligosaccharyl transferase</fullName>
    </alternativeName>
</protein>
<evidence type="ECO:0000256" key="13">
    <source>
        <dbReference type="ARBA" id="ARBA00023136"/>
    </source>
</evidence>
<feature type="transmembrane region" description="Helical" evidence="17">
    <location>
        <begin position="351"/>
        <end position="371"/>
    </location>
</feature>
<evidence type="ECO:0000256" key="15">
    <source>
        <dbReference type="ARBA" id="ARBA00030679"/>
    </source>
</evidence>
<dbReference type="InterPro" id="IPR003674">
    <property type="entry name" value="Oligo_trans_STT3"/>
</dbReference>
<keyword evidence="9 17" id="KW-0812">Transmembrane</keyword>
<evidence type="ECO:0000256" key="12">
    <source>
        <dbReference type="ARBA" id="ARBA00022989"/>
    </source>
</evidence>
<feature type="transmembrane region" description="Helical" evidence="17">
    <location>
        <begin position="202"/>
        <end position="225"/>
    </location>
</feature>
<sequence>MARERSHIARGRSRELWGVLAAFLLALFLRLVPARNAFVEGGIQFFSYDSFYHMRRIVYTVENFPSTLWFDSYLNHPHGLDLTWPPLFDQMIAAFSLLLGGSSQAVDMAAAVAPPVLGSLMIVALYLLAKKLFGTKVALLSAFLLAIDSKHIARTIFGLPDHDPLELLFFLGALLLLAYALTERNRWPKYAVPAGVLIAATAYTWLGTPAYMAALLVYGALQIALDLKEGRSSEETILPLAAAFGVALLLLLPFWDEPWLKPSFFGAVGSMAALAFFFVLSRLFFIKNLPWQAFLPTVAASSYIAFILSYTIGVGGEIRSLFRSGIGYFGGGDLARVGIEEAMPIFSVYNIFSLPGLGLLFALAGLVILIFTIQQSGFRRDQMLFLVWALFSTAMMVSQARFLFLFSISGAILVCLLFFWVGERVRSSVRLEKVDSEAREAGIGIFLLILLLPAAASIPGIAEYRPAISGDWHETLIWLKENTPPTEGFDTPVMAGDYGVMSWWDYGNWILYQSERPVVANNFQAGAEDSARFLLSENEEAAISIADARGVRYVITSQKIVYRKLPFLARWIDEDPGSYVQISKDSDIVSYHHFARFMKTMLAKLHLLDGSTLGHFRLIYESQTTDGLTFPVSQVKVFEGVEGAKITGTTPYSEPMGLILEMRSNQGRSFQYHSSAMPVDGRYEIVVPYSTEVTDGVSSVGPYLLGPLLDVAGGEARGVDVSEEDVLEGRTIVVDF</sequence>
<evidence type="ECO:0000256" key="6">
    <source>
        <dbReference type="ARBA" id="ARBA00012602"/>
    </source>
</evidence>
<evidence type="ECO:0000256" key="17">
    <source>
        <dbReference type="SAM" id="Phobius"/>
    </source>
</evidence>
<feature type="transmembrane region" description="Helical" evidence="17">
    <location>
        <begin position="165"/>
        <end position="182"/>
    </location>
</feature>
<dbReference type="RefSeq" id="WP_316969468.1">
    <property type="nucleotide sequence ID" value="NZ_JARFPL010000029.1"/>
</dbReference>
<dbReference type="EC" id="2.4.99.21" evidence="6"/>
<feature type="transmembrane region" description="Helical" evidence="17">
    <location>
        <begin position="108"/>
        <end position="127"/>
    </location>
</feature>
<evidence type="ECO:0000256" key="8">
    <source>
        <dbReference type="ARBA" id="ARBA00022679"/>
    </source>
</evidence>
<keyword evidence="22" id="KW-1185">Reference proteome</keyword>
<evidence type="ECO:0000256" key="3">
    <source>
        <dbReference type="ARBA" id="ARBA00004651"/>
    </source>
</evidence>
<feature type="transmembrane region" description="Helical" evidence="17">
    <location>
        <begin position="267"/>
        <end position="286"/>
    </location>
</feature>
<comment type="subcellular location">
    <subcellularLocation>
        <location evidence="3">Cell membrane</location>
        <topology evidence="3">Multi-pass membrane protein</topology>
    </subcellularLocation>
</comment>
<comment type="similarity">
    <text evidence="5">Belongs to the STT3 family.</text>
</comment>
<evidence type="ECO:0000256" key="11">
    <source>
        <dbReference type="ARBA" id="ARBA00022842"/>
    </source>
</evidence>
<evidence type="ECO:0000256" key="2">
    <source>
        <dbReference type="ARBA" id="ARBA00001946"/>
    </source>
</evidence>
<evidence type="ECO:0000259" key="20">
    <source>
        <dbReference type="Pfam" id="PF22627"/>
    </source>
</evidence>
<evidence type="ECO:0000256" key="7">
    <source>
        <dbReference type="ARBA" id="ARBA00022676"/>
    </source>
</evidence>